<evidence type="ECO:0000256" key="1">
    <source>
        <dbReference type="ARBA" id="ARBA00004479"/>
    </source>
</evidence>
<evidence type="ECO:0000256" key="3">
    <source>
        <dbReference type="ARBA" id="ARBA00022527"/>
    </source>
</evidence>
<evidence type="ECO:0000256" key="4">
    <source>
        <dbReference type="ARBA" id="ARBA00022536"/>
    </source>
</evidence>
<dbReference type="InterPro" id="IPR036426">
    <property type="entry name" value="Bulb-type_lectin_dom_sf"/>
</dbReference>
<dbReference type="AlphaFoldDB" id="A0A6A1W8C4"/>
<dbReference type="InterPro" id="IPR000719">
    <property type="entry name" value="Prot_kinase_dom"/>
</dbReference>
<evidence type="ECO:0000256" key="15">
    <source>
        <dbReference type="ARBA" id="ARBA00023180"/>
    </source>
</evidence>
<dbReference type="OrthoDB" id="619632at2759"/>
<evidence type="ECO:0000259" key="20">
    <source>
        <dbReference type="PROSITE" id="PS50011"/>
    </source>
</evidence>
<evidence type="ECO:0000259" key="21">
    <source>
        <dbReference type="PROSITE" id="PS50927"/>
    </source>
</evidence>
<name>A0A6A1W8C4_9ROSI</name>
<dbReference type="GO" id="GO:0005524">
    <property type="term" value="F:ATP binding"/>
    <property type="evidence" value="ECO:0007669"/>
    <property type="project" value="UniProtKB-UniRule"/>
</dbReference>
<dbReference type="InterPro" id="IPR008271">
    <property type="entry name" value="Ser/Thr_kinase_AS"/>
</dbReference>
<comment type="catalytic activity">
    <reaction evidence="17">
        <text>L-seryl-[protein] + ATP = O-phospho-L-seryl-[protein] + ADP + H(+)</text>
        <dbReference type="Rhea" id="RHEA:17989"/>
        <dbReference type="Rhea" id="RHEA-COMP:9863"/>
        <dbReference type="Rhea" id="RHEA-COMP:11604"/>
        <dbReference type="ChEBI" id="CHEBI:15378"/>
        <dbReference type="ChEBI" id="CHEBI:29999"/>
        <dbReference type="ChEBI" id="CHEBI:30616"/>
        <dbReference type="ChEBI" id="CHEBI:83421"/>
        <dbReference type="ChEBI" id="CHEBI:456216"/>
        <dbReference type="EC" id="2.7.11.1"/>
    </reaction>
</comment>
<evidence type="ECO:0000256" key="5">
    <source>
        <dbReference type="ARBA" id="ARBA00022679"/>
    </source>
</evidence>
<comment type="catalytic activity">
    <reaction evidence="16">
        <text>L-threonyl-[protein] + ATP = O-phospho-L-threonyl-[protein] + ADP + H(+)</text>
        <dbReference type="Rhea" id="RHEA:46608"/>
        <dbReference type="Rhea" id="RHEA-COMP:11060"/>
        <dbReference type="Rhea" id="RHEA-COMP:11605"/>
        <dbReference type="ChEBI" id="CHEBI:15378"/>
        <dbReference type="ChEBI" id="CHEBI:30013"/>
        <dbReference type="ChEBI" id="CHEBI:30616"/>
        <dbReference type="ChEBI" id="CHEBI:61977"/>
        <dbReference type="ChEBI" id="CHEBI:456216"/>
        <dbReference type="EC" id="2.7.11.1"/>
    </reaction>
</comment>
<accession>A0A6A1W8C4</accession>
<organism evidence="22 23">
    <name type="scientific">Morella rubra</name>
    <name type="common">Chinese bayberry</name>
    <dbReference type="NCBI Taxonomy" id="262757"/>
    <lineage>
        <taxon>Eukaryota</taxon>
        <taxon>Viridiplantae</taxon>
        <taxon>Streptophyta</taxon>
        <taxon>Embryophyta</taxon>
        <taxon>Tracheophyta</taxon>
        <taxon>Spermatophyta</taxon>
        <taxon>Magnoliopsida</taxon>
        <taxon>eudicotyledons</taxon>
        <taxon>Gunneridae</taxon>
        <taxon>Pentapetalae</taxon>
        <taxon>rosids</taxon>
        <taxon>fabids</taxon>
        <taxon>Fagales</taxon>
        <taxon>Myricaceae</taxon>
        <taxon>Morella</taxon>
    </lineage>
</organism>
<protein>
    <recommendedName>
        <fullName evidence="2">non-specific serine/threonine protein kinase</fullName>
        <ecNumber evidence="2">2.7.11.1</ecNumber>
    </recommendedName>
</protein>
<dbReference type="SMART" id="SM00220">
    <property type="entry name" value="S_TKc"/>
    <property type="match status" value="1"/>
</dbReference>
<feature type="binding site" evidence="18">
    <location>
        <position position="253"/>
    </location>
    <ligand>
        <name>ATP</name>
        <dbReference type="ChEBI" id="CHEBI:30616"/>
    </ligand>
</feature>
<evidence type="ECO:0000256" key="11">
    <source>
        <dbReference type="ARBA" id="ARBA00022989"/>
    </source>
</evidence>
<dbReference type="GO" id="GO:0004674">
    <property type="term" value="F:protein serine/threonine kinase activity"/>
    <property type="evidence" value="ECO:0007669"/>
    <property type="project" value="UniProtKB-KW"/>
</dbReference>
<evidence type="ECO:0000256" key="9">
    <source>
        <dbReference type="ARBA" id="ARBA00022777"/>
    </source>
</evidence>
<evidence type="ECO:0000256" key="19">
    <source>
        <dbReference type="SAM" id="Phobius"/>
    </source>
</evidence>
<evidence type="ECO:0000256" key="10">
    <source>
        <dbReference type="ARBA" id="ARBA00022840"/>
    </source>
</evidence>
<dbReference type="InterPro" id="IPR011009">
    <property type="entry name" value="Kinase-like_dom_sf"/>
</dbReference>
<dbReference type="Gene3D" id="2.90.10.10">
    <property type="entry name" value="Bulb-type lectin domain"/>
    <property type="match status" value="1"/>
</dbReference>
<dbReference type="FunFam" id="1.10.510.10:FF:000537">
    <property type="entry name" value="Putative receptor-like protein kinase"/>
    <property type="match status" value="1"/>
</dbReference>
<gene>
    <name evidence="22" type="ORF">CJ030_MR3G019053</name>
</gene>
<evidence type="ECO:0000313" key="23">
    <source>
        <dbReference type="Proteomes" id="UP000516437"/>
    </source>
</evidence>
<keyword evidence="13" id="KW-1015">Disulfide bond</keyword>
<dbReference type="PROSITE" id="PS50927">
    <property type="entry name" value="BULB_LECTIN"/>
    <property type="match status" value="1"/>
</dbReference>
<feature type="transmembrane region" description="Helical" evidence="19">
    <location>
        <begin position="168"/>
        <end position="194"/>
    </location>
</feature>
<feature type="domain" description="Bulb-type lectin" evidence="21">
    <location>
        <begin position="1"/>
        <end position="69"/>
    </location>
</feature>
<dbReference type="PANTHER" id="PTHR47974:SF3">
    <property type="entry name" value="RECEPTOR-LIKE SERINE_THREONINE-PROTEIN KINASE"/>
    <property type="match status" value="1"/>
</dbReference>
<dbReference type="GO" id="GO:0016020">
    <property type="term" value="C:membrane"/>
    <property type="evidence" value="ECO:0007669"/>
    <property type="project" value="UniProtKB-SubCell"/>
</dbReference>
<evidence type="ECO:0000256" key="18">
    <source>
        <dbReference type="PROSITE-ProRule" id="PRU10141"/>
    </source>
</evidence>
<keyword evidence="6 19" id="KW-0812">Transmembrane</keyword>
<evidence type="ECO:0000256" key="14">
    <source>
        <dbReference type="ARBA" id="ARBA00023170"/>
    </source>
</evidence>
<keyword evidence="3" id="KW-0723">Serine/threonine-protein kinase</keyword>
<sequence>MANRDQPVSGKASRLSLLENGNLLLSDAGRVTIWTTATASTSPVRLQLLNTGNLVLRTSDSVLLWQSFDSPTDTLLPQQLLHEDASLISSKSRSNYSSGYYKLYFDNDNALSLNGHHTPSFNGDVYLKVPKADSFSDNELMLDCQGPEVPELLSRTYQTSHKSWSLKFLLWFASAVGGIELTCVFLAWCVLFWARKNPDIAAQGYILAATGFRKFSYAELKMATRGFSEEIGRGAGGVVYKGLLSDQRVAAIKRLNEADHGEAEFLAEVSVIGRLNHMNLIEMWGYCAEGRHKLLVYQYMERGSLADNLSSGTLDWEKRFEIALGAAKGLAYLHEECLEWIIHCDIKPQNILLDANYRPKVADLGLSKLLNRGNPNNTSFSSIRGTRGYMAPEWVYKLSITSKVDVYSYGIVVLKMLTGKRQTNMLTVESGGQTEHGAGVAWVRDKVNKAAASDSRIDELVDPIMAGKYDMAKMEVLIKVALHCVEEDRDARPTMSQVVEMLL</sequence>
<dbReference type="PROSITE" id="PS50011">
    <property type="entry name" value="PROTEIN_KINASE_DOM"/>
    <property type="match status" value="1"/>
</dbReference>
<keyword evidence="8 18" id="KW-0547">Nucleotide-binding</keyword>
<dbReference type="PROSITE" id="PS00107">
    <property type="entry name" value="PROTEIN_KINASE_ATP"/>
    <property type="match status" value="1"/>
</dbReference>
<keyword evidence="11 19" id="KW-1133">Transmembrane helix</keyword>
<dbReference type="EC" id="2.7.11.1" evidence="2"/>
<keyword evidence="9 22" id="KW-0418">Kinase</keyword>
<dbReference type="Proteomes" id="UP000516437">
    <property type="component" value="Chromosome 3"/>
</dbReference>
<keyword evidence="23" id="KW-1185">Reference proteome</keyword>
<dbReference type="SUPFAM" id="SSF56112">
    <property type="entry name" value="Protein kinase-like (PK-like)"/>
    <property type="match status" value="1"/>
</dbReference>
<dbReference type="InterPro" id="IPR001480">
    <property type="entry name" value="Bulb-type_lectin_dom"/>
</dbReference>
<dbReference type="Gene3D" id="1.10.510.10">
    <property type="entry name" value="Transferase(Phosphotransferase) domain 1"/>
    <property type="match status" value="1"/>
</dbReference>
<dbReference type="EMBL" id="RXIC02000021">
    <property type="protein sequence ID" value="KAB1220307.1"/>
    <property type="molecule type" value="Genomic_DNA"/>
</dbReference>
<keyword evidence="4" id="KW-0245">EGF-like domain</keyword>
<keyword evidence="5" id="KW-0808">Transferase</keyword>
<evidence type="ECO:0000256" key="13">
    <source>
        <dbReference type="ARBA" id="ARBA00023157"/>
    </source>
</evidence>
<comment type="subcellular location">
    <subcellularLocation>
        <location evidence="1">Membrane</location>
        <topology evidence="1">Single-pass type I membrane protein</topology>
    </subcellularLocation>
</comment>
<keyword evidence="10 18" id="KW-0067">ATP-binding</keyword>
<dbReference type="PROSITE" id="PS00108">
    <property type="entry name" value="PROTEIN_KINASE_ST"/>
    <property type="match status" value="1"/>
</dbReference>
<dbReference type="Pfam" id="PF01453">
    <property type="entry name" value="B_lectin"/>
    <property type="match status" value="1"/>
</dbReference>
<dbReference type="CDD" id="cd14066">
    <property type="entry name" value="STKc_IRAK"/>
    <property type="match status" value="1"/>
</dbReference>
<keyword evidence="14 22" id="KW-0675">Receptor</keyword>
<evidence type="ECO:0000256" key="16">
    <source>
        <dbReference type="ARBA" id="ARBA00047899"/>
    </source>
</evidence>
<dbReference type="Gene3D" id="3.30.200.20">
    <property type="entry name" value="Phosphorylase Kinase, domain 1"/>
    <property type="match status" value="1"/>
</dbReference>
<proteinExistence type="predicted"/>
<evidence type="ECO:0000256" key="17">
    <source>
        <dbReference type="ARBA" id="ARBA00048679"/>
    </source>
</evidence>
<keyword evidence="7" id="KW-0732">Signal</keyword>
<evidence type="ECO:0000256" key="7">
    <source>
        <dbReference type="ARBA" id="ARBA00022729"/>
    </source>
</evidence>
<evidence type="ECO:0000256" key="6">
    <source>
        <dbReference type="ARBA" id="ARBA00022692"/>
    </source>
</evidence>
<dbReference type="InterPro" id="IPR017441">
    <property type="entry name" value="Protein_kinase_ATP_BS"/>
</dbReference>
<reference evidence="22 23" key="1">
    <citation type="journal article" date="2019" name="Plant Biotechnol. J.">
        <title>The red bayberry genome and genetic basis of sex determination.</title>
        <authorList>
            <person name="Jia H.M."/>
            <person name="Jia H.J."/>
            <person name="Cai Q.L."/>
            <person name="Wang Y."/>
            <person name="Zhao H.B."/>
            <person name="Yang W.F."/>
            <person name="Wang G.Y."/>
            <person name="Li Y.H."/>
            <person name="Zhan D.L."/>
            <person name="Shen Y.T."/>
            <person name="Niu Q.F."/>
            <person name="Chang L."/>
            <person name="Qiu J."/>
            <person name="Zhao L."/>
            <person name="Xie H.B."/>
            <person name="Fu W.Y."/>
            <person name="Jin J."/>
            <person name="Li X.W."/>
            <person name="Jiao Y."/>
            <person name="Zhou C.C."/>
            <person name="Tu T."/>
            <person name="Chai C.Y."/>
            <person name="Gao J.L."/>
            <person name="Fan L.J."/>
            <person name="van de Weg E."/>
            <person name="Wang J.Y."/>
            <person name="Gao Z.S."/>
        </authorList>
    </citation>
    <scope>NUCLEOTIDE SEQUENCE [LARGE SCALE GENOMIC DNA]</scope>
    <source>
        <tissue evidence="22">Leaves</tissue>
    </source>
</reference>
<evidence type="ECO:0000256" key="2">
    <source>
        <dbReference type="ARBA" id="ARBA00012513"/>
    </source>
</evidence>
<dbReference type="SUPFAM" id="SSF51110">
    <property type="entry name" value="alpha-D-mannose-specific plant lectins"/>
    <property type="match status" value="1"/>
</dbReference>
<comment type="caution">
    <text evidence="22">The sequence shown here is derived from an EMBL/GenBank/DDBJ whole genome shotgun (WGS) entry which is preliminary data.</text>
</comment>
<evidence type="ECO:0000256" key="12">
    <source>
        <dbReference type="ARBA" id="ARBA00023136"/>
    </source>
</evidence>
<evidence type="ECO:0000313" key="22">
    <source>
        <dbReference type="EMBL" id="KAB1220307.1"/>
    </source>
</evidence>
<evidence type="ECO:0000256" key="8">
    <source>
        <dbReference type="ARBA" id="ARBA00022741"/>
    </source>
</evidence>
<dbReference type="PANTHER" id="PTHR47974">
    <property type="entry name" value="OS07G0415500 PROTEIN"/>
    <property type="match status" value="1"/>
</dbReference>
<dbReference type="FunFam" id="3.30.200.20:FF:000059">
    <property type="entry name" value="S-receptor-like serine/threonine-protein kinase"/>
    <property type="match status" value="1"/>
</dbReference>
<dbReference type="Pfam" id="PF00069">
    <property type="entry name" value="Pkinase"/>
    <property type="match status" value="1"/>
</dbReference>
<keyword evidence="12 19" id="KW-0472">Membrane</keyword>
<feature type="domain" description="Protein kinase" evidence="20">
    <location>
        <begin position="225"/>
        <end position="503"/>
    </location>
</feature>
<dbReference type="SMART" id="SM00108">
    <property type="entry name" value="B_lectin"/>
    <property type="match status" value="1"/>
</dbReference>
<keyword evidence="15" id="KW-0325">Glycoprotein</keyword>